<evidence type="ECO:0000313" key="2">
    <source>
        <dbReference type="Proteomes" id="UP000006163"/>
    </source>
</evidence>
<protein>
    <submittedName>
        <fullName evidence="1">Uncharacterized protein</fullName>
    </submittedName>
</protein>
<name>C0R8K7_BORVA</name>
<keyword evidence="1" id="KW-0614">Plasmid</keyword>
<dbReference type="EMBL" id="CP001436">
    <property type="protein sequence ID" value="ACN52785.1"/>
    <property type="molecule type" value="Genomic_DNA"/>
</dbReference>
<dbReference type="AlphaFoldDB" id="C0R8K7"/>
<reference evidence="1 2" key="1">
    <citation type="journal article" date="2012" name="J. Bacteriol.">
        <title>Whole-Genome Sequences of Borrelia bissettii, Borrelia valaisiana, and Borrelia spielmanii.</title>
        <authorList>
            <person name="Schutzer S.E."/>
            <person name="Fraser-Liggett C.M."/>
            <person name="Qiu W.G."/>
            <person name="Kraiczy P."/>
            <person name="Mongodin E.F."/>
            <person name="Dunn J.J."/>
            <person name="Luft B.J."/>
            <person name="Casjens S.R."/>
        </authorList>
    </citation>
    <scope>NUCLEOTIDE SEQUENCE [LARGE SCALE GENOMIC DNA]</scope>
    <source>
        <strain evidence="1 2">VS116</strain>
        <plasmid evidence="1">VS116_lp36</plasmid>
    </source>
</reference>
<proteinExistence type="predicted"/>
<organism evidence="1 2">
    <name type="scientific">Borreliella valaisiana VS116</name>
    <dbReference type="NCBI Taxonomy" id="445987"/>
    <lineage>
        <taxon>Bacteria</taxon>
        <taxon>Pseudomonadati</taxon>
        <taxon>Spirochaetota</taxon>
        <taxon>Spirochaetia</taxon>
        <taxon>Spirochaetales</taxon>
        <taxon>Borreliaceae</taxon>
        <taxon>Borreliella</taxon>
    </lineage>
</organism>
<accession>C0R8K7</accession>
<geneLocation type="plasmid" evidence="1 2">
    <name>VS116_lp36</name>
</geneLocation>
<sequence>MLILMLPYLLRPKLTSFSTNLYLNNDYKKVFLANQSI</sequence>
<dbReference type="HOGENOM" id="CLU_3340937_0_0_12"/>
<keyword evidence="2" id="KW-1185">Reference proteome</keyword>
<gene>
    <name evidence="1" type="ORF">BVAVS116_K0014</name>
</gene>
<dbReference type="Proteomes" id="UP000006163">
    <property type="component" value="Plasmid VS116_lp36"/>
</dbReference>
<evidence type="ECO:0000313" key="1">
    <source>
        <dbReference type="EMBL" id="ACN52785.1"/>
    </source>
</evidence>